<dbReference type="GO" id="GO:0004364">
    <property type="term" value="F:glutathione transferase activity"/>
    <property type="evidence" value="ECO:0007669"/>
    <property type="project" value="InterPro"/>
</dbReference>
<dbReference type="Pfam" id="PF13410">
    <property type="entry name" value="GST_C_2"/>
    <property type="match status" value="1"/>
</dbReference>
<dbReference type="SUPFAM" id="SSF47616">
    <property type="entry name" value="GST C-terminal domain-like"/>
    <property type="match status" value="1"/>
</dbReference>
<dbReference type="GO" id="GO:0045174">
    <property type="term" value="F:glutathione dehydrogenase (ascorbate) activity"/>
    <property type="evidence" value="ECO:0007669"/>
    <property type="project" value="TreeGrafter"/>
</dbReference>
<dbReference type="SFLD" id="SFLDG00358">
    <property type="entry name" value="Main_(cytGST)"/>
    <property type="match status" value="1"/>
</dbReference>
<accession>A0A224XIY6</accession>
<keyword evidence="2" id="KW-0560">Oxidoreductase</keyword>
<dbReference type="EMBL" id="GFTR01003971">
    <property type="protein sequence ID" value="JAW12455.1"/>
    <property type="molecule type" value="Transcribed_RNA"/>
</dbReference>
<keyword evidence="5" id="KW-0808">Transferase</keyword>
<dbReference type="InterPro" id="IPR036282">
    <property type="entry name" value="Glutathione-S-Trfase_C_sf"/>
</dbReference>
<dbReference type="Pfam" id="PF13417">
    <property type="entry name" value="GST_N_3"/>
    <property type="match status" value="1"/>
</dbReference>
<sequence>MSTVHLGAGSQDVPLKKGKLRLYSMRFCPYAQRVHLVLYAKKIDHDIVYINLKNKPEWFLEKFPAGKVPAIHVEGDNLYESFIISDYLDERYPQNPLYPKDPLKKAKDRLVIETFSKKVTTLLYKIFLSPKVDSSQLSSLFDEMDYFEKQLVTRGTQFFSGDKPGMIDYMIWPWCERLEMVRLLGGEQFRVPRDRFQKMWDWSKAMLEDEPVKKHYVTPEQHIKYFQSHRTGTQDFDNIL</sequence>
<dbReference type="SFLD" id="SFLDS00019">
    <property type="entry name" value="Glutathione_Transferase_(cytos"/>
    <property type="match status" value="1"/>
</dbReference>
<dbReference type="InterPro" id="IPR036249">
    <property type="entry name" value="Thioredoxin-like_sf"/>
</dbReference>
<feature type="domain" description="GST C-terminal" evidence="4">
    <location>
        <begin position="101"/>
        <end position="226"/>
    </location>
</feature>
<dbReference type="Gene3D" id="3.40.30.10">
    <property type="entry name" value="Glutaredoxin"/>
    <property type="match status" value="1"/>
</dbReference>
<dbReference type="PROSITE" id="PS50405">
    <property type="entry name" value="GST_CTER"/>
    <property type="match status" value="1"/>
</dbReference>
<dbReference type="GO" id="GO:0006749">
    <property type="term" value="P:glutathione metabolic process"/>
    <property type="evidence" value="ECO:0007669"/>
    <property type="project" value="TreeGrafter"/>
</dbReference>
<evidence type="ECO:0000313" key="5">
    <source>
        <dbReference type="EMBL" id="JAW12455.1"/>
    </source>
</evidence>
<dbReference type="AlphaFoldDB" id="A0A224XIY6"/>
<dbReference type="InterPro" id="IPR005442">
    <property type="entry name" value="GST_omega"/>
</dbReference>
<dbReference type="PANTHER" id="PTHR43968">
    <property type="match status" value="1"/>
</dbReference>
<dbReference type="PRINTS" id="PR01625">
    <property type="entry name" value="GSTRNSFRASEO"/>
</dbReference>
<dbReference type="InterPro" id="IPR004045">
    <property type="entry name" value="Glutathione_S-Trfase_N"/>
</dbReference>
<dbReference type="Gene3D" id="1.20.1050.10">
    <property type="match status" value="1"/>
</dbReference>
<dbReference type="SUPFAM" id="SSF52833">
    <property type="entry name" value="Thioredoxin-like"/>
    <property type="match status" value="1"/>
</dbReference>
<protein>
    <submittedName>
        <fullName evidence="5">Putative glutathione s-transferase omega-1</fullName>
    </submittedName>
</protein>
<dbReference type="FunFam" id="1.20.1050.10:FF:000009">
    <property type="entry name" value="Glutathione S-transferase omega-1"/>
    <property type="match status" value="1"/>
</dbReference>
<proteinExistence type="inferred from homology"/>
<dbReference type="FunFam" id="3.40.30.10:FF:000123">
    <property type="entry name" value="Glutathione transferase o1"/>
    <property type="match status" value="1"/>
</dbReference>
<evidence type="ECO:0000259" key="4">
    <source>
        <dbReference type="PROSITE" id="PS50405"/>
    </source>
</evidence>
<organism evidence="5">
    <name type="scientific">Panstrongylus lignarius</name>
    <dbReference type="NCBI Taxonomy" id="156445"/>
    <lineage>
        <taxon>Eukaryota</taxon>
        <taxon>Metazoa</taxon>
        <taxon>Ecdysozoa</taxon>
        <taxon>Arthropoda</taxon>
        <taxon>Hexapoda</taxon>
        <taxon>Insecta</taxon>
        <taxon>Pterygota</taxon>
        <taxon>Neoptera</taxon>
        <taxon>Paraneoptera</taxon>
        <taxon>Hemiptera</taxon>
        <taxon>Heteroptera</taxon>
        <taxon>Panheteroptera</taxon>
        <taxon>Cimicomorpha</taxon>
        <taxon>Reduviidae</taxon>
        <taxon>Triatominae</taxon>
        <taxon>Panstrongylus</taxon>
    </lineage>
</organism>
<reference evidence="5" key="1">
    <citation type="journal article" date="2018" name="PLoS Negl. Trop. Dis.">
        <title>An insight into the salivary gland and fat body transcriptome of Panstrongylus lignarius (Hemiptera: Heteroptera), the main vector of Chagas disease in Peru.</title>
        <authorList>
            <person name="Nevoa J.C."/>
            <person name="Mendes M.T."/>
            <person name="da Silva M.V."/>
            <person name="Soares S.C."/>
            <person name="Oliveira C.J.F."/>
            <person name="Ribeiro J.M.C."/>
        </authorList>
    </citation>
    <scope>NUCLEOTIDE SEQUENCE</scope>
</reference>
<dbReference type="PROSITE" id="PS50404">
    <property type="entry name" value="GST_NTER"/>
    <property type="match status" value="1"/>
</dbReference>
<dbReference type="InterPro" id="IPR040079">
    <property type="entry name" value="Glutathione_S-Trfase"/>
</dbReference>
<dbReference type="GO" id="GO:0005737">
    <property type="term" value="C:cytoplasm"/>
    <property type="evidence" value="ECO:0007669"/>
    <property type="project" value="InterPro"/>
</dbReference>
<evidence type="ECO:0000259" key="3">
    <source>
        <dbReference type="PROSITE" id="PS50404"/>
    </source>
</evidence>
<evidence type="ECO:0000256" key="2">
    <source>
        <dbReference type="ARBA" id="ARBA00023002"/>
    </source>
</evidence>
<dbReference type="InterPro" id="IPR050983">
    <property type="entry name" value="GST_Omega/HSP26"/>
</dbReference>
<dbReference type="InterPro" id="IPR010987">
    <property type="entry name" value="Glutathione-S-Trfase_C-like"/>
</dbReference>
<evidence type="ECO:0000256" key="1">
    <source>
        <dbReference type="ARBA" id="ARBA00011067"/>
    </source>
</evidence>
<dbReference type="PANTHER" id="PTHR43968:SF6">
    <property type="entry name" value="GLUTATHIONE S-TRANSFERASE OMEGA"/>
    <property type="match status" value="1"/>
</dbReference>
<feature type="domain" description="GST N-terminal" evidence="3">
    <location>
        <begin position="18"/>
        <end position="96"/>
    </location>
</feature>
<comment type="similarity">
    <text evidence="1">Belongs to the GST superfamily. Omega family.</text>
</comment>
<name>A0A224XIY6_9HEMI</name>